<evidence type="ECO:0000313" key="1">
    <source>
        <dbReference type="EMBL" id="STW46899.1"/>
    </source>
</evidence>
<dbReference type="InterPro" id="IPR039060">
    <property type="entry name" value="Antitox_HigA"/>
</dbReference>
<dbReference type="GO" id="GO:0006355">
    <property type="term" value="P:regulation of DNA-templated transcription"/>
    <property type="evidence" value="ECO:0007669"/>
    <property type="project" value="InterPro"/>
</dbReference>
<organism evidence="1 2">
    <name type="scientific">Klebsiella pneumoniae</name>
    <dbReference type="NCBI Taxonomy" id="573"/>
    <lineage>
        <taxon>Bacteria</taxon>
        <taxon>Pseudomonadati</taxon>
        <taxon>Pseudomonadota</taxon>
        <taxon>Gammaproteobacteria</taxon>
        <taxon>Enterobacterales</taxon>
        <taxon>Enterobacteriaceae</taxon>
        <taxon>Klebsiella/Raoultella group</taxon>
        <taxon>Klebsiella</taxon>
        <taxon>Klebsiella pneumoniae complex</taxon>
    </lineage>
</organism>
<proteinExistence type="predicted"/>
<reference evidence="1 2" key="1">
    <citation type="submission" date="2018-06" db="EMBL/GenBank/DDBJ databases">
        <authorList>
            <consortium name="Pathogen Informatics"/>
            <person name="Doyle S."/>
        </authorList>
    </citation>
    <scope>NUCLEOTIDE SEQUENCE [LARGE SCALE GENOMIC DNA]</scope>
    <source>
        <strain evidence="1 2">NCTC9617</strain>
    </source>
</reference>
<dbReference type="Proteomes" id="UP000255167">
    <property type="component" value="Unassembled WGS sequence"/>
</dbReference>
<protein>
    <submittedName>
        <fullName evidence="1">Putative transcriptional regulator</fullName>
    </submittedName>
</protein>
<dbReference type="PANTHER" id="PTHR40455">
    <property type="entry name" value="ANTITOXIN HIGA"/>
    <property type="match status" value="1"/>
</dbReference>
<accession>A0A060VJ48</accession>
<dbReference type="Gene3D" id="1.10.260.40">
    <property type="entry name" value="lambda repressor-like DNA-binding domains"/>
    <property type="match status" value="1"/>
</dbReference>
<dbReference type="EMBL" id="UGNC01000005">
    <property type="protein sequence ID" value="STW46899.1"/>
    <property type="molecule type" value="Genomic_DNA"/>
</dbReference>
<gene>
    <name evidence="1" type="ORF">NCTC9617_03430</name>
</gene>
<dbReference type="AlphaFoldDB" id="A0A060VJ48"/>
<dbReference type="PANTHER" id="PTHR40455:SF1">
    <property type="entry name" value="ANTITOXIN HIGA"/>
    <property type="match status" value="1"/>
</dbReference>
<dbReference type="RefSeq" id="WP_020947964.1">
    <property type="nucleotide sequence ID" value="NZ_BIGG01000002.1"/>
</dbReference>
<sequence length="222" mass="25195">MNRTNWRIIKNSEEHAAAMARLIELASGDLQPGTEDFDELELLGLLIEHYESREFPMDKPDPIEAIKFRMDQQGLSYADMKQYIGSASKVSEVLNRKRPLSLSMIRRIHDGLGIPADILIQDMSALEWSLVDVEEEETTMTSVIVEYNLVTDHEYPAFSSKAAGSYLSQMWSWLSRSGDKTEEICNRVAEDFSLNREFSSSLTAVNSMSDRITSDRNYAPVS</sequence>
<name>A0A060VJ48_KLEPN</name>
<evidence type="ECO:0000313" key="2">
    <source>
        <dbReference type="Proteomes" id="UP000255167"/>
    </source>
</evidence>
<dbReference type="GO" id="GO:0001046">
    <property type="term" value="F:core promoter sequence-specific DNA binding"/>
    <property type="evidence" value="ECO:0007669"/>
    <property type="project" value="TreeGrafter"/>
</dbReference>
<dbReference type="InterPro" id="IPR010982">
    <property type="entry name" value="Lambda_DNA-bd_dom_sf"/>
</dbReference>
<dbReference type="SUPFAM" id="SSF47413">
    <property type="entry name" value="lambda repressor-like DNA-binding domains"/>
    <property type="match status" value="1"/>
</dbReference>